<accession>A0AAD3Y0E7</accession>
<gene>
    <name evidence="1" type="ORF">Nepgr_026261</name>
</gene>
<protein>
    <submittedName>
        <fullName evidence="1">Uncharacterized protein</fullName>
    </submittedName>
</protein>
<dbReference type="EMBL" id="BSYO01000028">
    <property type="protein sequence ID" value="GMH24418.1"/>
    <property type="molecule type" value="Genomic_DNA"/>
</dbReference>
<organism evidence="1 2">
    <name type="scientific">Nepenthes gracilis</name>
    <name type="common">Slender pitcher plant</name>
    <dbReference type="NCBI Taxonomy" id="150966"/>
    <lineage>
        <taxon>Eukaryota</taxon>
        <taxon>Viridiplantae</taxon>
        <taxon>Streptophyta</taxon>
        <taxon>Embryophyta</taxon>
        <taxon>Tracheophyta</taxon>
        <taxon>Spermatophyta</taxon>
        <taxon>Magnoliopsida</taxon>
        <taxon>eudicotyledons</taxon>
        <taxon>Gunneridae</taxon>
        <taxon>Pentapetalae</taxon>
        <taxon>Caryophyllales</taxon>
        <taxon>Nepenthaceae</taxon>
        <taxon>Nepenthes</taxon>
    </lineage>
</organism>
<evidence type="ECO:0000313" key="1">
    <source>
        <dbReference type="EMBL" id="GMH24418.1"/>
    </source>
</evidence>
<sequence>MLEQNIFVVGSKVPRTKERCRSGEMTEPEMDVEHESKLVGMDLRPVMDVEHRAEPMMELVGESQEQGPSL</sequence>
<keyword evidence="2" id="KW-1185">Reference proteome</keyword>
<name>A0AAD3Y0E7_NEPGR</name>
<dbReference type="AlphaFoldDB" id="A0AAD3Y0E7"/>
<evidence type="ECO:0000313" key="2">
    <source>
        <dbReference type="Proteomes" id="UP001279734"/>
    </source>
</evidence>
<comment type="caution">
    <text evidence="1">The sequence shown here is derived from an EMBL/GenBank/DDBJ whole genome shotgun (WGS) entry which is preliminary data.</text>
</comment>
<dbReference type="Proteomes" id="UP001279734">
    <property type="component" value="Unassembled WGS sequence"/>
</dbReference>
<reference evidence="1" key="1">
    <citation type="submission" date="2023-05" db="EMBL/GenBank/DDBJ databases">
        <title>Nepenthes gracilis genome sequencing.</title>
        <authorList>
            <person name="Fukushima K."/>
        </authorList>
    </citation>
    <scope>NUCLEOTIDE SEQUENCE</scope>
    <source>
        <strain evidence="1">SING2019-196</strain>
    </source>
</reference>
<proteinExistence type="predicted"/>